<dbReference type="InterPro" id="IPR054223">
    <property type="entry name" value="DUF6943"/>
</dbReference>
<dbReference type="AlphaFoldDB" id="A0A2S4ZYN0"/>
<gene>
    <name evidence="1" type="ORF">C3K47_15525</name>
</gene>
<dbReference type="RefSeq" id="WP_103790073.1">
    <property type="nucleotide sequence ID" value="NZ_PQVF01000011.1"/>
</dbReference>
<dbReference type="EMBL" id="PQVF01000011">
    <property type="protein sequence ID" value="POY35468.1"/>
    <property type="molecule type" value="Genomic_DNA"/>
</dbReference>
<dbReference type="OrthoDB" id="670969at2"/>
<evidence type="ECO:0000313" key="2">
    <source>
        <dbReference type="Proteomes" id="UP000236893"/>
    </source>
</evidence>
<accession>A0A2S4ZYN0</accession>
<protein>
    <submittedName>
        <fullName evidence="1">Uncharacterized protein</fullName>
    </submittedName>
</protein>
<proteinExistence type="predicted"/>
<comment type="caution">
    <text evidence="1">The sequence shown here is derived from an EMBL/GenBank/DDBJ whole genome shotgun (WGS) entry which is preliminary data.</text>
</comment>
<sequence length="136" mass="15656">MRLKTYSQKNAKSTFEFYLLSKGCNSGKPLENPCPNCFTCICKDEQEKEQLFTLCFGLWQGGYFLPFITGSVIPFIRLDDLSTVIKTALIKINEKPLEFKQSVSVIRSLNQHSKIIESQIKLIKEAKKVLLYKLLR</sequence>
<evidence type="ECO:0000313" key="1">
    <source>
        <dbReference type="EMBL" id="POY35468.1"/>
    </source>
</evidence>
<reference evidence="1 2" key="1">
    <citation type="submission" date="2018-01" db="EMBL/GenBank/DDBJ databases">
        <authorList>
            <person name="Gaut B.S."/>
            <person name="Morton B.R."/>
            <person name="Clegg M.T."/>
            <person name="Duvall M.R."/>
        </authorList>
    </citation>
    <scope>NUCLEOTIDE SEQUENCE [LARGE SCALE GENOMIC DNA]</scope>
    <source>
        <strain evidence="1 2">HR-AV</strain>
    </source>
</reference>
<keyword evidence="2" id="KW-1185">Reference proteome</keyword>
<dbReference type="Pfam" id="PF22105">
    <property type="entry name" value="DUF6943"/>
    <property type="match status" value="1"/>
</dbReference>
<dbReference type="Proteomes" id="UP000236893">
    <property type="component" value="Unassembled WGS sequence"/>
</dbReference>
<name>A0A2S4ZYN0_9SPHI</name>
<organism evidence="1 2">
    <name type="scientific">Solitalea longa</name>
    <dbReference type="NCBI Taxonomy" id="2079460"/>
    <lineage>
        <taxon>Bacteria</taxon>
        <taxon>Pseudomonadati</taxon>
        <taxon>Bacteroidota</taxon>
        <taxon>Sphingobacteriia</taxon>
        <taxon>Sphingobacteriales</taxon>
        <taxon>Sphingobacteriaceae</taxon>
        <taxon>Solitalea</taxon>
    </lineage>
</organism>